<accession>A0ABP0UGN2</accession>
<protein>
    <submittedName>
        <fullName evidence="2">Uncharacterized protein</fullName>
    </submittedName>
</protein>
<evidence type="ECO:0000256" key="1">
    <source>
        <dbReference type="SAM" id="MobiDB-lite"/>
    </source>
</evidence>
<gene>
    <name evidence="2" type="ORF">CSSPTR1EN2_LOCUS15641</name>
</gene>
<feature type="compositionally biased region" description="Basic and acidic residues" evidence="1">
    <location>
        <begin position="41"/>
        <end position="57"/>
    </location>
</feature>
<feature type="region of interest" description="Disordered" evidence="1">
    <location>
        <begin position="1"/>
        <end position="71"/>
    </location>
</feature>
<dbReference type="EMBL" id="OZ019895">
    <property type="protein sequence ID" value="CAK9220808.1"/>
    <property type="molecule type" value="Genomic_DNA"/>
</dbReference>
<dbReference type="Proteomes" id="UP001497512">
    <property type="component" value="Chromosome 3"/>
</dbReference>
<organism evidence="2 3">
    <name type="scientific">Sphagnum troendelagicum</name>
    <dbReference type="NCBI Taxonomy" id="128251"/>
    <lineage>
        <taxon>Eukaryota</taxon>
        <taxon>Viridiplantae</taxon>
        <taxon>Streptophyta</taxon>
        <taxon>Embryophyta</taxon>
        <taxon>Bryophyta</taxon>
        <taxon>Sphagnophytina</taxon>
        <taxon>Sphagnopsida</taxon>
        <taxon>Sphagnales</taxon>
        <taxon>Sphagnaceae</taxon>
        <taxon>Sphagnum</taxon>
    </lineage>
</organism>
<feature type="compositionally biased region" description="Basic and acidic residues" evidence="1">
    <location>
        <begin position="15"/>
        <end position="27"/>
    </location>
</feature>
<reference evidence="2" key="1">
    <citation type="submission" date="2024-02" db="EMBL/GenBank/DDBJ databases">
        <authorList>
            <consortium name="ELIXIR-Norway"/>
            <consortium name="Elixir Norway"/>
        </authorList>
    </citation>
    <scope>NUCLEOTIDE SEQUENCE</scope>
</reference>
<feature type="compositionally biased region" description="Basic residues" evidence="1">
    <location>
        <begin position="1"/>
        <end position="14"/>
    </location>
</feature>
<proteinExistence type="predicted"/>
<evidence type="ECO:0000313" key="2">
    <source>
        <dbReference type="EMBL" id="CAK9220808.1"/>
    </source>
</evidence>
<name>A0ABP0UGN2_9BRYO</name>
<sequence length="71" mass="8303">MRKPRNGVKKKKKLAPHEPLEAKKNDGRNQQVWEGSEQDDDSRKARQGGDHQVKNTDDNQTSFSRFLHFQE</sequence>
<evidence type="ECO:0000313" key="3">
    <source>
        <dbReference type="Proteomes" id="UP001497512"/>
    </source>
</evidence>
<keyword evidence="3" id="KW-1185">Reference proteome</keyword>